<evidence type="ECO:0000313" key="2">
    <source>
        <dbReference type="Proteomes" id="UP001165960"/>
    </source>
</evidence>
<comment type="caution">
    <text evidence="1">The sequence shown here is derived from an EMBL/GenBank/DDBJ whole genome shotgun (WGS) entry which is preliminary data.</text>
</comment>
<gene>
    <name evidence="1" type="ORF">DSO57_1023071</name>
</gene>
<proteinExistence type="predicted"/>
<dbReference type="EMBL" id="QTSX02006508">
    <property type="protein sequence ID" value="KAJ9053562.1"/>
    <property type="molecule type" value="Genomic_DNA"/>
</dbReference>
<reference evidence="1" key="1">
    <citation type="submission" date="2022-04" db="EMBL/GenBank/DDBJ databases">
        <title>Genome of the entomopathogenic fungus Entomophthora muscae.</title>
        <authorList>
            <person name="Elya C."/>
            <person name="Lovett B.R."/>
            <person name="Lee E."/>
            <person name="Macias A.M."/>
            <person name="Hajek A.E."/>
            <person name="De Bivort B.L."/>
            <person name="Kasson M.T."/>
            <person name="De Fine Licht H.H."/>
            <person name="Stajich J.E."/>
        </authorList>
    </citation>
    <scope>NUCLEOTIDE SEQUENCE</scope>
    <source>
        <strain evidence="1">Berkeley</strain>
    </source>
</reference>
<accession>A0ACC2RU58</accession>
<name>A0ACC2RU58_9FUNG</name>
<dbReference type="Proteomes" id="UP001165960">
    <property type="component" value="Unassembled WGS sequence"/>
</dbReference>
<sequence length="174" mass="19249">MCSAPLQHIRSCAPSPDQVYTPPPLKRHERESKPSPKELPINSECPTTPESQATAELIDKVYKEGTHAPPTTPSLPTPPLTVCNSRWNPKHSNPFTPLEEKLDFDDLLLAEEDPRYNLITVETVPESPTTQAYTNNSVELNLEIPFEFSTGDDSLDTLSLAANATNRATHTDDD</sequence>
<keyword evidence="2" id="KW-1185">Reference proteome</keyword>
<evidence type="ECO:0000313" key="1">
    <source>
        <dbReference type="EMBL" id="KAJ9053562.1"/>
    </source>
</evidence>
<organism evidence="1 2">
    <name type="scientific">Entomophthora muscae</name>
    <dbReference type="NCBI Taxonomy" id="34485"/>
    <lineage>
        <taxon>Eukaryota</taxon>
        <taxon>Fungi</taxon>
        <taxon>Fungi incertae sedis</taxon>
        <taxon>Zoopagomycota</taxon>
        <taxon>Entomophthoromycotina</taxon>
        <taxon>Entomophthoromycetes</taxon>
        <taxon>Entomophthorales</taxon>
        <taxon>Entomophthoraceae</taxon>
        <taxon>Entomophthora</taxon>
    </lineage>
</organism>
<protein>
    <submittedName>
        <fullName evidence="1">Uncharacterized protein</fullName>
    </submittedName>
</protein>